<evidence type="ECO:0000256" key="2">
    <source>
        <dbReference type="ARBA" id="ARBA00012438"/>
    </source>
</evidence>
<dbReference type="InterPro" id="IPR001789">
    <property type="entry name" value="Sig_transdc_resp-reg_receiver"/>
</dbReference>
<dbReference type="Pfam" id="PF00072">
    <property type="entry name" value="Response_reg"/>
    <property type="match status" value="1"/>
</dbReference>
<evidence type="ECO:0000259" key="12">
    <source>
        <dbReference type="PROSITE" id="PS50113"/>
    </source>
</evidence>
<feature type="domain" description="PAC" evidence="12">
    <location>
        <begin position="112"/>
        <end position="163"/>
    </location>
</feature>
<evidence type="ECO:0000256" key="8">
    <source>
        <dbReference type="PROSITE-ProRule" id="PRU00169"/>
    </source>
</evidence>
<dbReference type="PROSITE" id="PS50110">
    <property type="entry name" value="RESPONSE_REGULATORY"/>
    <property type="match status" value="1"/>
</dbReference>
<dbReference type="InterPro" id="IPR003594">
    <property type="entry name" value="HATPase_dom"/>
</dbReference>
<dbReference type="PANTHER" id="PTHR43547:SF2">
    <property type="entry name" value="HYBRID SIGNAL TRANSDUCTION HISTIDINE KINASE C"/>
    <property type="match status" value="1"/>
</dbReference>
<keyword evidence="4" id="KW-0808">Transferase</keyword>
<dbReference type="EC" id="2.7.13.3" evidence="2"/>
<dbReference type="Pfam" id="PF00512">
    <property type="entry name" value="HisKA"/>
    <property type="match status" value="1"/>
</dbReference>
<dbReference type="SMART" id="SM00086">
    <property type="entry name" value="PAC"/>
    <property type="match status" value="2"/>
</dbReference>
<dbReference type="SUPFAM" id="SSF47384">
    <property type="entry name" value="Homodimeric domain of signal transducing histidine kinase"/>
    <property type="match status" value="1"/>
</dbReference>
<dbReference type="FunFam" id="1.10.287.130:FF:000001">
    <property type="entry name" value="Two-component sensor histidine kinase"/>
    <property type="match status" value="1"/>
</dbReference>
<evidence type="ECO:0000256" key="5">
    <source>
        <dbReference type="ARBA" id="ARBA00022777"/>
    </source>
</evidence>
<feature type="domain" description="PAS" evidence="11">
    <location>
        <begin position="164"/>
        <end position="239"/>
    </location>
</feature>
<feature type="domain" description="Response regulatory" evidence="10">
    <location>
        <begin position="547"/>
        <end position="663"/>
    </location>
</feature>
<dbReference type="InterPro" id="IPR011006">
    <property type="entry name" value="CheY-like_superfamily"/>
</dbReference>
<dbReference type="InterPro" id="IPR000014">
    <property type="entry name" value="PAS"/>
</dbReference>
<feature type="domain" description="PAC" evidence="12">
    <location>
        <begin position="242"/>
        <end position="294"/>
    </location>
</feature>
<dbReference type="InterPro" id="IPR001610">
    <property type="entry name" value="PAC"/>
</dbReference>
<sequence length="672" mass="74852">MEVLSRTAAIVIEKEKEARARKQAEQALLQGTESLNKQRRLYEAAISNTPDFIYVFNLEGRFTYVNDALLESWGRTWEEAIGKTCLELGYEQWHADMHMRELEQVIKTRKPIRGDVPFTGANGRRIYDYIFVPVIGDNGEIEAIAGTTRDVTERRQAEENARKAEERQRLALEASHGFGIWEWDVKNNIFTADERLGCLFGLSPEETRMGIPIEKVLLSIHEDDIDRIKQHIEEKVRDGGQYSEEYRIRQTDGSVRWGSFKGRVVRDDNGEAVKFPGVGVDITGEKNAILALQEADRKKDEFLATLAHELRNPLAPIRNALHILKSQSASHLHQKNAHHLIEKQVTQMVRLVDDLMDVSRITRGKINLSTSVFNIEEALIAAIETIQPLIDERQHQLTVNSAEEPVFVHGDLVRLSQVFANILNNAAKYTGINGSITVEVTTTQDAVNIAIADDGAGIPADMLPNIFDMFSQVDDSLEHAQGGLGIGLTLVQQLVALHDGEIRATSDGLGKGSCFTVNLPRCSAPAETAEHNTASEPDDKASLLPVNVLIVDDNQDAAVTMAWILEAMDYRVEVAEDATEALQMVEQFTPDLALLDIGLPGMNGYDLCVALKKNPALAHTMFVAQTGWGQPEHIERSKASGFSYHLVKPVNMSEIKPLLEEVKQILAQQPKH</sequence>
<name>A0A6M4MAX2_9ALTE</name>
<keyword evidence="6" id="KW-0902">Two-component regulatory system</keyword>
<gene>
    <name evidence="13" type="ORF">CA267_005800</name>
</gene>
<dbReference type="FunFam" id="3.30.565.10:FF:000006">
    <property type="entry name" value="Sensor histidine kinase WalK"/>
    <property type="match status" value="1"/>
</dbReference>
<feature type="domain" description="Histidine kinase" evidence="9">
    <location>
        <begin position="305"/>
        <end position="523"/>
    </location>
</feature>
<dbReference type="PROSITE" id="PS50112">
    <property type="entry name" value="PAS"/>
    <property type="match status" value="2"/>
</dbReference>
<dbReference type="PROSITE" id="PS50113">
    <property type="entry name" value="PAC"/>
    <property type="match status" value="2"/>
</dbReference>
<protein>
    <recommendedName>
        <fullName evidence="2">histidine kinase</fullName>
        <ecNumber evidence="2">2.7.13.3</ecNumber>
    </recommendedName>
</protein>
<dbReference type="Gene3D" id="3.40.50.2300">
    <property type="match status" value="1"/>
</dbReference>
<keyword evidence="7" id="KW-0472">Membrane</keyword>
<dbReference type="SUPFAM" id="SSF55785">
    <property type="entry name" value="PYP-like sensor domain (PAS domain)"/>
    <property type="match status" value="2"/>
</dbReference>
<reference evidence="13 14" key="2">
    <citation type="submission" date="2020-04" db="EMBL/GenBank/DDBJ databases">
        <title>Complete genome sequence of Alteromonas pelagimontana 5.12T.</title>
        <authorList>
            <person name="Sinha R.K."/>
            <person name="Krishnan K.P."/>
            <person name="Kurian J.P."/>
        </authorList>
    </citation>
    <scope>NUCLEOTIDE SEQUENCE [LARGE SCALE GENOMIC DNA]</scope>
    <source>
        <strain evidence="13 14">5.12</strain>
    </source>
</reference>
<dbReference type="InterPro" id="IPR004358">
    <property type="entry name" value="Sig_transdc_His_kin-like_C"/>
</dbReference>
<dbReference type="PROSITE" id="PS50109">
    <property type="entry name" value="HIS_KIN"/>
    <property type="match status" value="1"/>
</dbReference>
<dbReference type="OrthoDB" id="9808408at2"/>
<dbReference type="Pfam" id="PF02518">
    <property type="entry name" value="HATPase_c"/>
    <property type="match status" value="1"/>
</dbReference>
<dbReference type="CDD" id="cd17580">
    <property type="entry name" value="REC_2_DhkD-like"/>
    <property type="match status" value="1"/>
</dbReference>
<dbReference type="InterPro" id="IPR035965">
    <property type="entry name" value="PAS-like_dom_sf"/>
</dbReference>
<evidence type="ECO:0000256" key="7">
    <source>
        <dbReference type="ARBA" id="ARBA00023136"/>
    </source>
</evidence>
<evidence type="ECO:0000256" key="3">
    <source>
        <dbReference type="ARBA" id="ARBA00022553"/>
    </source>
</evidence>
<organism evidence="13 14">
    <name type="scientific">Alteromonas pelagimontana</name>
    <dbReference type="NCBI Taxonomy" id="1858656"/>
    <lineage>
        <taxon>Bacteria</taxon>
        <taxon>Pseudomonadati</taxon>
        <taxon>Pseudomonadota</taxon>
        <taxon>Gammaproteobacteria</taxon>
        <taxon>Alteromonadales</taxon>
        <taxon>Alteromonadaceae</taxon>
        <taxon>Alteromonas/Salinimonas group</taxon>
        <taxon>Alteromonas</taxon>
    </lineage>
</organism>
<dbReference type="Gene3D" id="3.30.450.20">
    <property type="entry name" value="PAS domain"/>
    <property type="match status" value="2"/>
</dbReference>
<feature type="modified residue" description="4-aspartylphosphate" evidence="8">
    <location>
        <position position="596"/>
    </location>
</feature>
<evidence type="ECO:0000313" key="13">
    <source>
        <dbReference type="EMBL" id="QJR80322.1"/>
    </source>
</evidence>
<dbReference type="GO" id="GO:0005886">
    <property type="term" value="C:plasma membrane"/>
    <property type="evidence" value="ECO:0007669"/>
    <property type="project" value="UniProtKB-ARBA"/>
</dbReference>
<dbReference type="InterPro" id="IPR036890">
    <property type="entry name" value="HATPase_C_sf"/>
</dbReference>
<keyword evidence="3 8" id="KW-0597">Phosphoprotein</keyword>
<proteinExistence type="predicted"/>
<dbReference type="InterPro" id="IPR000700">
    <property type="entry name" value="PAS-assoc_C"/>
</dbReference>
<dbReference type="InterPro" id="IPR005467">
    <property type="entry name" value="His_kinase_dom"/>
</dbReference>
<feature type="domain" description="PAS" evidence="11">
    <location>
        <begin position="38"/>
        <end position="109"/>
    </location>
</feature>
<evidence type="ECO:0000256" key="1">
    <source>
        <dbReference type="ARBA" id="ARBA00000085"/>
    </source>
</evidence>
<dbReference type="GO" id="GO:0000155">
    <property type="term" value="F:phosphorelay sensor kinase activity"/>
    <property type="evidence" value="ECO:0007669"/>
    <property type="project" value="InterPro"/>
</dbReference>
<reference evidence="14" key="1">
    <citation type="submission" date="2014-12" db="EMBL/GenBank/DDBJ databases">
        <title>Complete genome sequence of a multi-drug resistant Klebsiella pneumoniae.</title>
        <authorList>
            <person name="Hua X."/>
            <person name="Chen Q."/>
            <person name="Li X."/>
            <person name="Feng Y."/>
            <person name="Ruan Z."/>
            <person name="Yu Y."/>
        </authorList>
    </citation>
    <scope>NUCLEOTIDE SEQUENCE [LARGE SCALE GENOMIC DNA]</scope>
    <source>
        <strain evidence="14">5.12</strain>
    </source>
</reference>
<dbReference type="Gene3D" id="3.30.565.10">
    <property type="entry name" value="Histidine kinase-like ATPase, C-terminal domain"/>
    <property type="match status" value="1"/>
</dbReference>
<evidence type="ECO:0000259" key="9">
    <source>
        <dbReference type="PROSITE" id="PS50109"/>
    </source>
</evidence>
<dbReference type="Gene3D" id="1.10.287.130">
    <property type="match status" value="1"/>
</dbReference>
<keyword evidence="14" id="KW-1185">Reference proteome</keyword>
<evidence type="ECO:0000259" key="10">
    <source>
        <dbReference type="PROSITE" id="PS50110"/>
    </source>
</evidence>
<dbReference type="CDD" id="cd00130">
    <property type="entry name" value="PAS"/>
    <property type="match status" value="2"/>
</dbReference>
<dbReference type="SUPFAM" id="SSF55874">
    <property type="entry name" value="ATPase domain of HSP90 chaperone/DNA topoisomerase II/histidine kinase"/>
    <property type="match status" value="1"/>
</dbReference>
<dbReference type="CDD" id="cd00082">
    <property type="entry name" value="HisKA"/>
    <property type="match status" value="1"/>
</dbReference>
<keyword evidence="5" id="KW-0418">Kinase</keyword>
<evidence type="ECO:0000256" key="6">
    <source>
        <dbReference type="ARBA" id="ARBA00023012"/>
    </source>
</evidence>
<dbReference type="InterPro" id="IPR036097">
    <property type="entry name" value="HisK_dim/P_sf"/>
</dbReference>
<dbReference type="Pfam" id="PF08447">
    <property type="entry name" value="PAS_3"/>
    <property type="match status" value="1"/>
</dbReference>
<dbReference type="Proteomes" id="UP000219285">
    <property type="component" value="Chromosome"/>
</dbReference>
<evidence type="ECO:0000259" key="11">
    <source>
        <dbReference type="PROSITE" id="PS50112"/>
    </source>
</evidence>
<dbReference type="SMART" id="SM00388">
    <property type="entry name" value="HisKA"/>
    <property type="match status" value="1"/>
</dbReference>
<dbReference type="EMBL" id="CP052766">
    <property type="protein sequence ID" value="QJR80322.1"/>
    <property type="molecule type" value="Genomic_DNA"/>
</dbReference>
<dbReference type="AlphaFoldDB" id="A0A6M4MAX2"/>
<accession>A0A6M4MAX2</accession>
<dbReference type="SMART" id="SM00448">
    <property type="entry name" value="REC"/>
    <property type="match status" value="1"/>
</dbReference>
<dbReference type="Pfam" id="PF08448">
    <property type="entry name" value="PAS_4"/>
    <property type="match status" value="1"/>
</dbReference>
<dbReference type="PANTHER" id="PTHR43547">
    <property type="entry name" value="TWO-COMPONENT HISTIDINE KINASE"/>
    <property type="match status" value="1"/>
</dbReference>
<dbReference type="SUPFAM" id="SSF52172">
    <property type="entry name" value="CheY-like"/>
    <property type="match status" value="1"/>
</dbReference>
<dbReference type="InterPro" id="IPR013655">
    <property type="entry name" value="PAS_fold_3"/>
</dbReference>
<dbReference type="KEGG" id="apel:CA267_005800"/>
<evidence type="ECO:0000256" key="4">
    <source>
        <dbReference type="ARBA" id="ARBA00022679"/>
    </source>
</evidence>
<dbReference type="SMART" id="SM00091">
    <property type="entry name" value="PAS"/>
    <property type="match status" value="2"/>
</dbReference>
<dbReference type="InterPro" id="IPR003661">
    <property type="entry name" value="HisK_dim/P_dom"/>
</dbReference>
<comment type="catalytic activity">
    <reaction evidence="1">
        <text>ATP + protein L-histidine = ADP + protein N-phospho-L-histidine.</text>
        <dbReference type="EC" id="2.7.13.3"/>
    </reaction>
</comment>
<dbReference type="InterPro" id="IPR013656">
    <property type="entry name" value="PAS_4"/>
</dbReference>
<dbReference type="SMART" id="SM00387">
    <property type="entry name" value="HATPase_c"/>
    <property type="match status" value="1"/>
</dbReference>
<dbReference type="NCBIfam" id="TIGR00229">
    <property type="entry name" value="sensory_box"/>
    <property type="match status" value="2"/>
</dbReference>
<evidence type="ECO:0000313" key="14">
    <source>
        <dbReference type="Proteomes" id="UP000219285"/>
    </source>
</evidence>
<dbReference type="PRINTS" id="PR00344">
    <property type="entry name" value="BCTRLSENSOR"/>
</dbReference>